<dbReference type="OMA" id="WGLMREL"/>
<dbReference type="Ensembl" id="ENSEBUT00000002002.1">
    <property type="protein sequence ID" value="ENSEBUP00000001670.1"/>
    <property type="gene ID" value="ENSEBUG00000001388.1"/>
</dbReference>
<dbReference type="PANTHER" id="PTHR11311">
    <property type="entry name" value="SPONDIN"/>
    <property type="match status" value="1"/>
</dbReference>
<dbReference type="GeneTree" id="ENSGT00940000159900"/>
<reference evidence="2" key="2">
    <citation type="submission" date="2025-09" db="UniProtKB">
        <authorList>
            <consortium name="Ensembl"/>
        </authorList>
    </citation>
    <scope>IDENTIFICATION</scope>
</reference>
<dbReference type="AlphaFoldDB" id="A0A8C4PWX6"/>
<dbReference type="PROSITE" id="PS51257">
    <property type="entry name" value="PROKAR_LIPOPROTEIN"/>
    <property type="match status" value="1"/>
</dbReference>
<evidence type="ECO:0000313" key="3">
    <source>
        <dbReference type="Proteomes" id="UP000694388"/>
    </source>
</evidence>
<accession>A0A8C4PWX6</accession>
<dbReference type="Pfam" id="PF06468">
    <property type="entry name" value="Spond_N"/>
    <property type="match status" value="1"/>
</dbReference>
<organism evidence="2 3">
    <name type="scientific">Eptatretus burgeri</name>
    <name type="common">Inshore hagfish</name>
    <dbReference type="NCBI Taxonomy" id="7764"/>
    <lineage>
        <taxon>Eukaryota</taxon>
        <taxon>Metazoa</taxon>
        <taxon>Chordata</taxon>
        <taxon>Craniata</taxon>
        <taxon>Vertebrata</taxon>
        <taxon>Cyclostomata</taxon>
        <taxon>Myxini</taxon>
        <taxon>Myxiniformes</taxon>
        <taxon>Myxinidae</taxon>
        <taxon>Eptatretinae</taxon>
        <taxon>Eptatretus</taxon>
    </lineage>
</organism>
<name>A0A8C4PWX6_EPTBU</name>
<dbReference type="GO" id="GO:0031012">
    <property type="term" value="C:extracellular matrix"/>
    <property type="evidence" value="ECO:0007669"/>
    <property type="project" value="TreeGrafter"/>
</dbReference>
<dbReference type="InterPro" id="IPR009465">
    <property type="entry name" value="Spondin_N"/>
</dbReference>
<evidence type="ECO:0000259" key="1">
    <source>
        <dbReference type="PROSITE" id="PS51020"/>
    </source>
</evidence>
<reference evidence="2" key="1">
    <citation type="submission" date="2025-08" db="UniProtKB">
        <authorList>
            <consortium name="Ensembl"/>
        </authorList>
    </citation>
    <scope>IDENTIFICATION</scope>
</reference>
<dbReference type="Proteomes" id="UP000694388">
    <property type="component" value="Unplaced"/>
</dbReference>
<dbReference type="Gene3D" id="2.60.40.2130">
    <property type="entry name" value="F-spondin domain"/>
    <property type="match status" value="1"/>
</dbReference>
<protein>
    <recommendedName>
        <fullName evidence="1">Spondin domain-containing protein</fullName>
    </recommendedName>
</protein>
<dbReference type="PANTHER" id="PTHR11311:SF15">
    <property type="entry name" value="SPONDIN-2"/>
    <property type="match status" value="1"/>
</dbReference>
<feature type="domain" description="Spondin" evidence="1">
    <location>
        <begin position="54"/>
        <end position="185"/>
    </location>
</feature>
<sequence>MGKSDFFCRMTGRCPLSVMAVVMLLFAACMTSPQRPQQSPRRRHSGAYSASRWANRKCQVRERAKYLLTFTGLWSQTAFPKQYPKFRPPAQWSGLIAIAHGRKYRMWRLGRLASTGVREMAEQGEAWGLMRELEASIINGRPTISGLFTTPGIANGTGQTFIELEVNSQHPLVSVILTRYMLSLP</sequence>
<evidence type="ECO:0000313" key="2">
    <source>
        <dbReference type="Ensembl" id="ENSEBUP00000001670.1"/>
    </source>
</evidence>
<proteinExistence type="predicted"/>
<dbReference type="InterPro" id="IPR038678">
    <property type="entry name" value="Spondin_N_sf"/>
</dbReference>
<dbReference type="GO" id="GO:0007155">
    <property type="term" value="P:cell adhesion"/>
    <property type="evidence" value="ECO:0007669"/>
    <property type="project" value="TreeGrafter"/>
</dbReference>
<dbReference type="InterPro" id="IPR051418">
    <property type="entry name" value="Spondin/Thrombospondin_T1"/>
</dbReference>
<dbReference type="PROSITE" id="PS51020">
    <property type="entry name" value="SPONDIN"/>
    <property type="match status" value="1"/>
</dbReference>
<keyword evidence="3" id="KW-1185">Reference proteome</keyword>